<keyword evidence="7 10" id="KW-0520">NAD</keyword>
<evidence type="ECO:0000256" key="10">
    <source>
        <dbReference type="HAMAP-Rule" id="MF_00536"/>
    </source>
</evidence>
<comment type="similarity">
    <text evidence="10">Belongs to the PdxA family.</text>
</comment>
<comment type="caution">
    <text evidence="11">The sequence shown here is derived from an EMBL/GenBank/DDBJ whole genome shotgun (WGS) entry which is preliminary data.</text>
</comment>
<evidence type="ECO:0000256" key="5">
    <source>
        <dbReference type="ARBA" id="ARBA00022857"/>
    </source>
</evidence>
<keyword evidence="4 10" id="KW-0460">Magnesium</keyword>
<dbReference type="NCBIfam" id="TIGR00557">
    <property type="entry name" value="pdxA"/>
    <property type="match status" value="1"/>
</dbReference>
<dbReference type="InterPro" id="IPR037510">
    <property type="entry name" value="PdxA"/>
</dbReference>
<keyword evidence="6 10" id="KW-0560">Oxidoreductase</keyword>
<comment type="subunit">
    <text evidence="10">Homodimer.</text>
</comment>
<comment type="cofactor">
    <cofactor evidence="10">
        <name>Zn(2+)</name>
        <dbReference type="ChEBI" id="CHEBI:29105"/>
    </cofactor>
    <cofactor evidence="10">
        <name>Mg(2+)</name>
        <dbReference type="ChEBI" id="CHEBI:18420"/>
    </cofactor>
    <cofactor evidence="10">
        <name>Co(2+)</name>
        <dbReference type="ChEBI" id="CHEBI:48828"/>
    </cofactor>
    <text evidence="10">Binds 1 divalent metal cation per subunit. Can use ions such as Zn(2+), Mg(2+) or Co(2+).</text>
</comment>
<dbReference type="HAMAP" id="MF_00536">
    <property type="entry name" value="PdxA"/>
    <property type="match status" value="1"/>
</dbReference>
<feature type="binding site" evidence="10">
    <location>
        <position position="266"/>
    </location>
    <ligand>
        <name>a divalent metal cation</name>
        <dbReference type="ChEBI" id="CHEBI:60240"/>
        <note>ligand shared between dimeric partners</note>
    </ligand>
</feature>
<keyword evidence="1 10" id="KW-0963">Cytoplasm</keyword>
<dbReference type="Pfam" id="PF04166">
    <property type="entry name" value="PdxA"/>
    <property type="match status" value="1"/>
</dbReference>
<dbReference type="Proteomes" id="UP000317747">
    <property type="component" value="Unassembled WGS sequence"/>
</dbReference>
<feature type="binding site" evidence="10">
    <location>
        <position position="292"/>
    </location>
    <ligand>
        <name>substrate</name>
    </ligand>
</feature>
<dbReference type="PANTHER" id="PTHR30004">
    <property type="entry name" value="4-HYDROXYTHREONINE-4-PHOSPHATE DEHYDROGENASE"/>
    <property type="match status" value="1"/>
</dbReference>
<evidence type="ECO:0000256" key="7">
    <source>
        <dbReference type="ARBA" id="ARBA00023027"/>
    </source>
</evidence>
<evidence type="ECO:0000313" key="11">
    <source>
        <dbReference type="EMBL" id="TPV42890.1"/>
    </source>
</evidence>
<dbReference type="GO" id="GO:0051287">
    <property type="term" value="F:NAD binding"/>
    <property type="evidence" value="ECO:0007669"/>
    <property type="project" value="InterPro"/>
</dbReference>
<evidence type="ECO:0000256" key="8">
    <source>
        <dbReference type="ARBA" id="ARBA00023096"/>
    </source>
</evidence>
<dbReference type="GO" id="GO:0050570">
    <property type="term" value="F:4-hydroxythreonine-4-phosphate dehydrogenase activity"/>
    <property type="evidence" value="ECO:0007669"/>
    <property type="project" value="UniProtKB-UniRule"/>
</dbReference>
<dbReference type="AlphaFoldDB" id="A0A506QF25"/>
<dbReference type="OrthoDB" id="9801783at2"/>
<dbReference type="RefSeq" id="WP_128084649.1">
    <property type="nucleotide sequence ID" value="NZ_CP071405.1"/>
</dbReference>
<feature type="binding site" evidence="10">
    <location>
        <position position="136"/>
    </location>
    <ligand>
        <name>substrate</name>
    </ligand>
</feature>
<dbReference type="PANTHER" id="PTHR30004:SF5">
    <property type="entry name" value="4-HYDROXYTHREONINE-4-PHOSPHATE DEHYDROGENASE"/>
    <property type="match status" value="1"/>
</dbReference>
<gene>
    <name evidence="10 11" type="primary">pdxA</name>
    <name evidence="11" type="ORF">FJW01_08670</name>
</gene>
<organism evidence="11 12">
    <name type="scientific">Pantoea deleyi</name>
    <dbReference type="NCBI Taxonomy" id="470932"/>
    <lineage>
        <taxon>Bacteria</taxon>
        <taxon>Pseudomonadati</taxon>
        <taxon>Pseudomonadota</taxon>
        <taxon>Gammaproteobacteria</taxon>
        <taxon>Enterobacterales</taxon>
        <taxon>Erwiniaceae</taxon>
        <taxon>Pantoea</taxon>
    </lineage>
</organism>
<dbReference type="GO" id="GO:0008270">
    <property type="term" value="F:zinc ion binding"/>
    <property type="evidence" value="ECO:0007669"/>
    <property type="project" value="UniProtKB-UniRule"/>
</dbReference>
<dbReference type="GO" id="GO:0008615">
    <property type="term" value="P:pyridoxine biosynthetic process"/>
    <property type="evidence" value="ECO:0007669"/>
    <property type="project" value="UniProtKB-UniRule"/>
</dbReference>
<comment type="catalytic activity">
    <reaction evidence="10">
        <text>4-(phosphooxy)-L-threonine + NAD(+) = 3-amino-2-oxopropyl phosphate + CO2 + NADH</text>
        <dbReference type="Rhea" id="RHEA:32275"/>
        <dbReference type="ChEBI" id="CHEBI:16526"/>
        <dbReference type="ChEBI" id="CHEBI:57279"/>
        <dbReference type="ChEBI" id="CHEBI:57540"/>
        <dbReference type="ChEBI" id="CHEBI:57945"/>
        <dbReference type="ChEBI" id="CHEBI:58452"/>
        <dbReference type="EC" id="1.1.1.262"/>
    </reaction>
</comment>
<keyword evidence="12" id="KW-1185">Reference proteome</keyword>
<dbReference type="GO" id="GO:0000287">
    <property type="term" value="F:magnesium ion binding"/>
    <property type="evidence" value="ECO:0007669"/>
    <property type="project" value="UniProtKB-UniRule"/>
</dbReference>
<feature type="binding site" evidence="10">
    <location>
        <position position="283"/>
    </location>
    <ligand>
        <name>substrate</name>
    </ligand>
</feature>
<feature type="binding site" evidence="10">
    <location>
        <position position="166"/>
    </location>
    <ligand>
        <name>a divalent metal cation</name>
        <dbReference type="ChEBI" id="CHEBI:60240"/>
        <note>ligand shared between dimeric partners</note>
    </ligand>
</feature>
<evidence type="ECO:0000256" key="3">
    <source>
        <dbReference type="ARBA" id="ARBA00022833"/>
    </source>
</evidence>
<keyword evidence="8 10" id="KW-0664">Pyridoxine biosynthesis</keyword>
<comment type="subcellular location">
    <subcellularLocation>
        <location evidence="10">Cytoplasm</location>
    </subcellularLocation>
</comment>
<dbReference type="Gene3D" id="3.40.718.10">
    <property type="entry name" value="Isopropylmalate Dehydrogenase"/>
    <property type="match status" value="1"/>
</dbReference>
<dbReference type="EC" id="1.1.1.262" evidence="10"/>
<keyword evidence="3 10" id="KW-0862">Zinc</keyword>
<keyword evidence="9 10" id="KW-0170">Cobalt</keyword>
<dbReference type="GO" id="GO:0005737">
    <property type="term" value="C:cytoplasm"/>
    <property type="evidence" value="ECO:0007669"/>
    <property type="project" value="UniProtKB-SubCell"/>
</dbReference>
<comment type="function">
    <text evidence="10">Catalyzes the NAD(P)-dependent oxidation of 4-(phosphooxy)-L-threonine (HTP) into 2-amino-3-oxo-4-(phosphooxy)butyric acid which spontaneously decarboxylates to form 3-amino-2-oxopropyl phosphate (AHAP).</text>
</comment>
<proteinExistence type="inferred from homology"/>
<feature type="binding site" evidence="10">
    <location>
        <position position="274"/>
    </location>
    <ligand>
        <name>substrate</name>
    </ligand>
</feature>
<accession>A0A506QF25</accession>
<protein>
    <recommendedName>
        <fullName evidence="10">4-hydroxythreonine-4-phosphate dehydrogenase</fullName>
        <ecNumber evidence="10">1.1.1.262</ecNumber>
    </recommendedName>
    <alternativeName>
        <fullName evidence="10">4-(phosphohydroxy)-L-threonine dehydrogenase</fullName>
    </alternativeName>
</protein>
<keyword evidence="2 10" id="KW-0479">Metal-binding</keyword>
<feature type="binding site" evidence="10">
    <location>
        <position position="137"/>
    </location>
    <ligand>
        <name>substrate</name>
    </ligand>
</feature>
<comment type="miscellaneous">
    <text evidence="10">The active site is located at the dimer interface.</text>
</comment>
<evidence type="ECO:0000256" key="2">
    <source>
        <dbReference type="ARBA" id="ARBA00022723"/>
    </source>
</evidence>
<dbReference type="EMBL" id="VHJA01000052">
    <property type="protein sequence ID" value="TPV42890.1"/>
    <property type="molecule type" value="Genomic_DNA"/>
</dbReference>
<evidence type="ECO:0000313" key="12">
    <source>
        <dbReference type="Proteomes" id="UP000317747"/>
    </source>
</evidence>
<dbReference type="InterPro" id="IPR005255">
    <property type="entry name" value="PdxA_fam"/>
</dbReference>
<sequence>MRSNARVVITPGEPAGIGPDLTVQLAQQAWPVELVVCASPALLQQRAAQLGLPLTLRPYQPGVAAEPQQAGSLTILPVETAEPVTPGTLCVANSDYVLTTLARACDGCLSGEFAALITGPVHKGVINDAGIAFTGHTEFFADRAGGHRVVMMLATEALRVALATTHLPLKDVAAAVTRDCLHEVITILHRDLQQKFAIAEPHIYVCGLNPHAGEGGHMGREEIETITPALDELRQQGIRLTGPLPADTLFQPKYLQHADAVLAMYHDQGLPVLKFQGFGRAVNITLGLPFIRTSVDHGTALELAGLGQAEPGSFITALNLAITMIKSSNE</sequence>
<name>A0A506QF25_9GAMM</name>
<keyword evidence="5 10" id="KW-0521">NADP</keyword>
<feature type="binding site" evidence="10">
    <location>
        <position position="211"/>
    </location>
    <ligand>
        <name>a divalent metal cation</name>
        <dbReference type="ChEBI" id="CHEBI:60240"/>
        <note>ligand shared between dimeric partners</note>
    </ligand>
</feature>
<dbReference type="SUPFAM" id="SSF53659">
    <property type="entry name" value="Isocitrate/Isopropylmalate dehydrogenase-like"/>
    <property type="match status" value="1"/>
</dbReference>
<dbReference type="UniPathway" id="UPA00244">
    <property type="reaction ID" value="UER00312"/>
</dbReference>
<dbReference type="GO" id="GO:0050897">
    <property type="term" value="F:cobalt ion binding"/>
    <property type="evidence" value="ECO:0007669"/>
    <property type="project" value="UniProtKB-UniRule"/>
</dbReference>
<evidence type="ECO:0000256" key="1">
    <source>
        <dbReference type="ARBA" id="ARBA00022490"/>
    </source>
</evidence>
<comment type="pathway">
    <text evidence="10">Cofactor biosynthesis; pyridoxine 5'-phosphate biosynthesis; pyridoxine 5'-phosphate from D-erythrose 4-phosphate: step 4/5.</text>
</comment>
<dbReference type="GO" id="GO:0042823">
    <property type="term" value="P:pyridoxal phosphate biosynthetic process"/>
    <property type="evidence" value="ECO:0007669"/>
    <property type="project" value="UniProtKB-UniRule"/>
</dbReference>
<evidence type="ECO:0000256" key="9">
    <source>
        <dbReference type="ARBA" id="ARBA00023285"/>
    </source>
</evidence>
<evidence type="ECO:0000256" key="4">
    <source>
        <dbReference type="ARBA" id="ARBA00022842"/>
    </source>
</evidence>
<reference evidence="11 12" key="1">
    <citation type="submission" date="2019-06" db="EMBL/GenBank/DDBJ databases">
        <title>Taxogenomics and systematics of the genus Pantoea.</title>
        <authorList>
            <person name="Tambong J.T."/>
        </authorList>
    </citation>
    <scope>NUCLEOTIDE SEQUENCE [LARGE SCALE GENOMIC DNA]</scope>
    <source>
        <strain evidence="11 12">LMG 24200</strain>
    </source>
</reference>
<evidence type="ECO:0000256" key="6">
    <source>
        <dbReference type="ARBA" id="ARBA00023002"/>
    </source>
</evidence>